<evidence type="ECO:0000256" key="6">
    <source>
        <dbReference type="ARBA" id="ARBA00047190"/>
    </source>
</evidence>
<dbReference type="GO" id="GO:0019752">
    <property type="term" value="P:carboxylic acid metabolic process"/>
    <property type="evidence" value="ECO:0007669"/>
    <property type="project" value="InterPro"/>
</dbReference>
<keyword evidence="11" id="KW-1185">Reference proteome</keyword>
<feature type="compositionally biased region" description="Polar residues" evidence="7">
    <location>
        <begin position="8"/>
        <end position="26"/>
    </location>
</feature>
<proteinExistence type="inferred from homology"/>
<feature type="compositionally biased region" description="Polar residues" evidence="7">
    <location>
        <begin position="697"/>
        <end position="711"/>
    </location>
</feature>
<dbReference type="InterPro" id="IPR055102">
    <property type="entry name" value="PDXDC1-like_3rd"/>
</dbReference>
<gene>
    <name evidence="10" type="ORF">TELCIR_10849</name>
</gene>
<comment type="cofactor">
    <cofactor evidence="1">
        <name>pyridoxal 5'-phosphate</name>
        <dbReference type="ChEBI" id="CHEBI:597326"/>
    </cofactor>
</comment>
<evidence type="ECO:0000256" key="2">
    <source>
        <dbReference type="ARBA" id="ARBA00009533"/>
    </source>
</evidence>
<keyword evidence="4" id="KW-0663">Pyridoxal phosphate</keyword>
<dbReference type="InterPro" id="IPR055103">
    <property type="entry name" value="PDXDC1-like_2nd"/>
</dbReference>
<dbReference type="InterPro" id="IPR015421">
    <property type="entry name" value="PyrdxlP-dep_Trfase_major"/>
</dbReference>
<dbReference type="AlphaFoldDB" id="A0A2G9UB16"/>
<dbReference type="InterPro" id="IPR050477">
    <property type="entry name" value="GrpII_AminoAcid_Decarb"/>
</dbReference>
<evidence type="ECO:0000256" key="7">
    <source>
        <dbReference type="SAM" id="MobiDB-lite"/>
    </source>
</evidence>
<feature type="region of interest" description="Disordered" evidence="7">
    <location>
        <begin position="1"/>
        <end position="55"/>
    </location>
</feature>
<dbReference type="Proteomes" id="UP000230423">
    <property type="component" value="Unassembled WGS sequence"/>
</dbReference>
<feature type="region of interest" description="Disordered" evidence="7">
    <location>
        <begin position="696"/>
        <end position="744"/>
    </location>
</feature>
<feature type="compositionally biased region" description="Basic and acidic residues" evidence="7">
    <location>
        <begin position="714"/>
        <end position="729"/>
    </location>
</feature>
<evidence type="ECO:0000256" key="1">
    <source>
        <dbReference type="ARBA" id="ARBA00001933"/>
    </source>
</evidence>
<evidence type="ECO:0000259" key="8">
    <source>
        <dbReference type="Pfam" id="PF22930"/>
    </source>
</evidence>
<dbReference type="Gene3D" id="3.40.640.10">
    <property type="entry name" value="Type I PLP-dependent aspartate aminotransferase-like (Major domain)"/>
    <property type="match status" value="1"/>
</dbReference>
<feature type="region of interest" description="Disordered" evidence="7">
    <location>
        <begin position="70"/>
        <end position="98"/>
    </location>
</feature>
<dbReference type="SUPFAM" id="SSF53383">
    <property type="entry name" value="PLP-dependent transferases"/>
    <property type="match status" value="1"/>
</dbReference>
<name>A0A2G9UB16_TELCI</name>
<dbReference type="Pfam" id="PF00282">
    <property type="entry name" value="Pyridoxal_deC"/>
    <property type="match status" value="1"/>
</dbReference>
<evidence type="ECO:0000256" key="3">
    <source>
        <dbReference type="ARBA" id="ARBA00022793"/>
    </source>
</evidence>
<feature type="domain" description="PDXDC1/PDXD2 second" evidence="8">
    <location>
        <begin position="413"/>
        <end position="509"/>
    </location>
</feature>
<dbReference type="EMBL" id="KZ347619">
    <property type="protein sequence ID" value="PIO67404.1"/>
    <property type="molecule type" value="Genomic_DNA"/>
</dbReference>
<evidence type="ECO:0000313" key="10">
    <source>
        <dbReference type="EMBL" id="PIO67404.1"/>
    </source>
</evidence>
<dbReference type="InterPro" id="IPR015424">
    <property type="entry name" value="PyrdxlP-dep_Trfase"/>
</dbReference>
<evidence type="ECO:0000256" key="5">
    <source>
        <dbReference type="ARBA" id="ARBA00023239"/>
    </source>
</evidence>
<dbReference type="GO" id="GO:0030170">
    <property type="term" value="F:pyridoxal phosphate binding"/>
    <property type="evidence" value="ECO:0007669"/>
    <property type="project" value="InterPro"/>
</dbReference>
<organism evidence="10 11">
    <name type="scientific">Teladorsagia circumcincta</name>
    <name type="common">Brown stomach worm</name>
    <name type="synonym">Ostertagia circumcincta</name>
    <dbReference type="NCBI Taxonomy" id="45464"/>
    <lineage>
        <taxon>Eukaryota</taxon>
        <taxon>Metazoa</taxon>
        <taxon>Ecdysozoa</taxon>
        <taxon>Nematoda</taxon>
        <taxon>Chromadorea</taxon>
        <taxon>Rhabditida</taxon>
        <taxon>Rhabditina</taxon>
        <taxon>Rhabditomorpha</taxon>
        <taxon>Strongyloidea</taxon>
        <taxon>Trichostrongylidae</taxon>
        <taxon>Teladorsagia</taxon>
    </lineage>
</organism>
<dbReference type="OrthoDB" id="2161780at2759"/>
<feature type="domain" description="PDXDC1-like third" evidence="9">
    <location>
        <begin position="531"/>
        <end position="615"/>
    </location>
</feature>
<keyword evidence="3" id="KW-0210">Decarboxylase</keyword>
<protein>
    <recommendedName>
        <fullName evidence="6">Pyridoxal-dependent decarboxylase domain-containing protein 1</fullName>
    </recommendedName>
</protein>
<reference evidence="10 11" key="1">
    <citation type="submission" date="2015-09" db="EMBL/GenBank/DDBJ databases">
        <title>Draft genome of the parasitic nematode Teladorsagia circumcincta isolate WARC Sus (inbred).</title>
        <authorList>
            <person name="Mitreva M."/>
        </authorList>
    </citation>
    <scope>NUCLEOTIDE SEQUENCE [LARGE SCALE GENOMIC DNA]</scope>
    <source>
        <strain evidence="10 11">S</strain>
    </source>
</reference>
<dbReference type="PANTHER" id="PTHR42735:SF1">
    <property type="entry name" value="PYRIDOXAL-DEPENDENT DECARBOXYLASE DOMAIN-CONTAINING PROTEIN 1-RELATED"/>
    <property type="match status" value="1"/>
</dbReference>
<keyword evidence="5" id="KW-0456">Lyase</keyword>
<dbReference type="InterPro" id="IPR002129">
    <property type="entry name" value="PyrdxlP-dep_de-COase"/>
</dbReference>
<evidence type="ECO:0000313" key="11">
    <source>
        <dbReference type="Proteomes" id="UP000230423"/>
    </source>
</evidence>
<dbReference type="Pfam" id="PF22937">
    <property type="entry name" value="PDXDC1-like_cen2"/>
    <property type="match status" value="1"/>
</dbReference>
<dbReference type="Pfam" id="PF22930">
    <property type="entry name" value="PDXDC1-like_cen"/>
    <property type="match status" value="1"/>
</dbReference>
<comment type="similarity">
    <text evidence="2">Belongs to the group II decarboxylase family.</text>
</comment>
<evidence type="ECO:0000259" key="9">
    <source>
        <dbReference type="Pfam" id="PF22937"/>
    </source>
</evidence>
<accession>A0A2G9UB16</accession>
<dbReference type="PANTHER" id="PTHR42735">
    <property type="match status" value="1"/>
</dbReference>
<sequence length="744" mass="82435">MKCHKIDQQLQHSPGSQTSSTKSNDSGVEDGSITKNGVPAKSLSRKSSRMSQSNVSPVLEQLQQLIISDEWVGRDTPPSGHPQLSKTRSRENQRLSDLGRTLVTSSSLKAYIDLLNSHHRQSIASWLYGNTSQALSQQFRFPESNIHCSEPEATLALSVRNGIGHAIRLALKDTYGNDYITKGWKVFVEKGAPVVYVTPALHMDLAPYIASEFGISDVVLLPKLEGDMSEIEGRIDHHAFERILEEDVAAGRTPLLVIAVVGSTILGQNDMVSKLLETRKKHRFWLHTVGQAVAALTLREPTEVLVHVLTQVDSVTLPLALWLGVPAAPVVTLYRTVEGHKPSYREKLDTLPWWVVTQTLTSKGISDIIENAYLLCKVMLKGLSSFPQIEVVGMENAADFVTRVYKNQYTAPTVLIFKYRYNASKEAAKALRELTQKPDSEVTKEAVAEAEKRFRDESEYGDSLNSWLGQGVVGECQSLGIHMIELGGTYGTAFRFCPLEHAAVFLRTKRQTHNPAKLKDAARNKLFFIGFSYVPSIISNKSPSEWDDKEKQQISHMNLELVHQLRSVDSAFSAGESSTRGLSCVKFGMLSDAKDLADLLKMVAEKGAEIETNQQYLDSLAELIRQGIEAANEDLKKENDLRLQQEGVIRQLPIMGSLVNWWSPIEKDGRVRGRFFNLNTGEIQTTDVIYKHKKDSIATSHGGNPKASTAVANGEKETKTAAADVEKTATSKPTVEQPTSNEEK</sequence>
<evidence type="ECO:0000256" key="4">
    <source>
        <dbReference type="ARBA" id="ARBA00022898"/>
    </source>
</evidence>
<feature type="compositionally biased region" description="Polar residues" evidence="7">
    <location>
        <begin position="730"/>
        <end position="744"/>
    </location>
</feature>
<dbReference type="GO" id="GO:0016831">
    <property type="term" value="F:carboxy-lyase activity"/>
    <property type="evidence" value="ECO:0007669"/>
    <property type="project" value="UniProtKB-KW"/>
</dbReference>